<evidence type="ECO:0000256" key="1">
    <source>
        <dbReference type="SAM" id="MobiDB-lite"/>
    </source>
</evidence>
<keyword evidence="4" id="KW-1185">Reference proteome</keyword>
<sequence length="303" mass="32234">MSDGQSPEDWRRERALAALARAMRGEDDARPEGSLLSMADEAATDWRRTAAERHRRARQQREAGWLAEQQAETRPVEPYVAPQIEQDIAQPVGPAPSETGAPVVPPLETAGPDIFVPPDEPAVADADHRLEQPEDSADAVAEAPPQPSAEVGSARPDEPSSPPARFGTPAKPGLAASRPMILRMTLLGALIGIAVALLLWNAFGAAAAFLPLAGLVLGLVAGLLLARRRKPEAAPPATDAAVPASIRETRHEFHEDSPDPSLAEAGGDLALGRPPSVEEIRASLRQLRAATQDLARRRSRGLF</sequence>
<name>A0ABV2MWI6_9HYPH</name>
<evidence type="ECO:0000256" key="2">
    <source>
        <dbReference type="SAM" id="Phobius"/>
    </source>
</evidence>
<evidence type="ECO:0000313" key="4">
    <source>
        <dbReference type="Proteomes" id="UP001549076"/>
    </source>
</evidence>
<gene>
    <name evidence="3" type="ORF">ABID37_001062</name>
</gene>
<feature type="region of interest" description="Disordered" evidence="1">
    <location>
        <begin position="249"/>
        <end position="273"/>
    </location>
</feature>
<organism evidence="3 4">
    <name type="scientific">Aquamicrobium terrae</name>
    <dbReference type="NCBI Taxonomy" id="1324945"/>
    <lineage>
        <taxon>Bacteria</taxon>
        <taxon>Pseudomonadati</taxon>
        <taxon>Pseudomonadota</taxon>
        <taxon>Alphaproteobacteria</taxon>
        <taxon>Hyphomicrobiales</taxon>
        <taxon>Phyllobacteriaceae</taxon>
        <taxon>Aquamicrobium</taxon>
    </lineage>
</organism>
<proteinExistence type="predicted"/>
<reference evidence="3 4" key="1">
    <citation type="submission" date="2024-06" db="EMBL/GenBank/DDBJ databases">
        <title>Genomic Encyclopedia of Type Strains, Phase IV (KMG-IV): sequencing the most valuable type-strain genomes for metagenomic binning, comparative biology and taxonomic classification.</title>
        <authorList>
            <person name="Goeker M."/>
        </authorList>
    </citation>
    <scope>NUCLEOTIDE SEQUENCE [LARGE SCALE GENOMIC DNA]</scope>
    <source>
        <strain evidence="3 4">DSM 27865</strain>
    </source>
</reference>
<dbReference type="EMBL" id="JBEPML010000003">
    <property type="protein sequence ID" value="MET3790859.1"/>
    <property type="molecule type" value="Genomic_DNA"/>
</dbReference>
<keyword evidence="2" id="KW-1133">Transmembrane helix</keyword>
<dbReference type="RefSeq" id="WP_354193092.1">
    <property type="nucleotide sequence ID" value="NZ_JBEPML010000003.1"/>
</dbReference>
<feature type="region of interest" description="Disordered" evidence="1">
    <location>
        <begin position="46"/>
        <end position="172"/>
    </location>
</feature>
<keyword evidence="2" id="KW-0812">Transmembrane</keyword>
<accession>A0ABV2MWI6</accession>
<protein>
    <submittedName>
        <fullName evidence="3">Uncharacterized protein</fullName>
    </submittedName>
</protein>
<comment type="caution">
    <text evidence="3">The sequence shown here is derived from an EMBL/GenBank/DDBJ whole genome shotgun (WGS) entry which is preliminary data.</text>
</comment>
<evidence type="ECO:0000313" key="3">
    <source>
        <dbReference type="EMBL" id="MET3790859.1"/>
    </source>
</evidence>
<dbReference type="Proteomes" id="UP001549076">
    <property type="component" value="Unassembled WGS sequence"/>
</dbReference>
<feature type="transmembrane region" description="Helical" evidence="2">
    <location>
        <begin position="206"/>
        <end position="226"/>
    </location>
</feature>
<feature type="region of interest" description="Disordered" evidence="1">
    <location>
        <begin position="22"/>
        <end position="41"/>
    </location>
</feature>
<keyword evidence="2" id="KW-0472">Membrane</keyword>
<feature type="transmembrane region" description="Helical" evidence="2">
    <location>
        <begin position="181"/>
        <end position="200"/>
    </location>
</feature>